<feature type="compositionally biased region" description="Low complexity" evidence="1">
    <location>
        <begin position="10"/>
        <end position="27"/>
    </location>
</feature>
<feature type="region of interest" description="Disordered" evidence="1">
    <location>
        <begin position="101"/>
        <end position="120"/>
    </location>
</feature>
<dbReference type="EMBL" id="ML976666">
    <property type="protein sequence ID" value="KAF1976690.1"/>
    <property type="molecule type" value="Genomic_DNA"/>
</dbReference>
<organism evidence="3 4">
    <name type="scientific">Bimuria novae-zelandiae CBS 107.79</name>
    <dbReference type="NCBI Taxonomy" id="1447943"/>
    <lineage>
        <taxon>Eukaryota</taxon>
        <taxon>Fungi</taxon>
        <taxon>Dikarya</taxon>
        <taxon>Ascomycota</taxon>
        <taxon>Pezizomycotina</taxon>
        <taxon>Dothideomycetes</taxon>
        <taxon>Pleosporomycetidae</taxon>
        <taxon>Pleosporales</taxon>
        <taxon>Massarineae</taxon>
        <taxon>Didymosphaeriaceae</taxon>
        <taxon>Bimuria</taxon>
    </lineage>
</organism>
<keyword evidence="2" id="KW-1133">Transmembrane helix</keyword>
<evidence type="ECO:0000313" key="4">
    <source>
        <dbReference type="Proteomes" id="UP000800036"/>
    </source>
</evidence>
<feature type="transmembrane region" description="Helical" evidence="2">
    <location>
        <begin position="46"/>
        <end position="68"/>
    </location>
</feature>
<reference evidence="3" key="1">
    <citation type="journal article" date="2020" name="Stud. Mycol.">
        <title>101 Dothideomycetes genomes: a test case for predicting lifestyles and emergence of pathogens.</title>
        <authorList>
            <person name="Haridas S."/>
            <person name="Albert R."/>
            <person name="Binder M."/>
            <person name="Bloem J."/>
            <person name="Labutti K."/>
            <person name="Salamov A."/>
            <person name="Andreopoulos B."/>
            <person name="Baker S."/>
            <person name="Barry K."/>
            <person name="Bills G."/>
            <person name="Bluhm B."/>
            <person name="Cannon C."/>
            <person name="Castanera R."/>
            <person name="Culley D."/>
            <person name="Daum C."/>
            <person name="Ezra D."/>
            <person name="Gonzalez J."/>
            <person name="Henrissat B."/>
            <person name="Kuo A."/>
            <person name="Liang C."/>
            <person name="Lipzen A."/>
            <person name="Lutzoni F."/>
            <person name="Magnuson J."/>
            <person name="Mondo S."/>
            <person name="Nolan M."/>
            <person name="Ohm R."/>
            <person name="Pangilinan J."/>
            <person name="Park H.-J."/>
            <person name="Ramirez L."/>
            <person name="Alfaro M."/>
            <person name="Sun H."/>
            <person name="Tritt A."/>
            <person name="Yoshinaga Y."/>
            <person name="Zwiers L.-H."/>
            <person name="Turgeon B."/>
            <person name="Goodwin S."/>
            <person name="Spatafora J."/>
            <person name="Crous P."/>
            <person name="Grigoriev I."/>
        </authorList>
    </citation>
    <scope>NUCLEOTIDE SEQUENCE</scope>
    <source>
        <strain evidence="3">CBS 107.79</strain>
    </source>
</reference>
<dbReference type="Proteomes" id="UP000800036">
    <property type="component" value="Unassembled WGS sequence"/>
</dbReference>
<keyword evidence="2" id="KW-0812">Transmembrane</keyword>
<keyword evidence="2" id="KW-0472">Membrane</keyword>
<proteinExistence type="predicted"/>
<dbReference type="AlphaFoldDB" id="A0A6A5VJ69"/>
<name>A0A6A5VJ69_9PLEO</name>
<keyword evidence="4" id="KW-1185">Reference proteome</keyword>
<gene>
    <name evidence="3" type="ORF">BU23DRAFT_565825</name>
</gene>
<feature type="region of interest" description="Disordered" evidence="1">
    <location>
        <begin position="1"/>
        <end position="27"/>
    </location>
</feature>
<accession>A0A6A5VJ69</accession>
<evidence type="ECO:0000256" key="2">
    <source>
        <dbReference type="SAM" id="Phobius"/>
    </source>
</evidence>
<protein>
    <submittedName>
        <fullName evidence="3">Uncharacterized protein</fullName>
    </submittedName>
</protein>
<evidence type="ECO:0000256" key="1">
    <source>
        <dbReference type="SAM" id="MobiDB-lite"/>
    </source>
</evidence>
<evidence type="ECO:0000313" key="3">
    <source>
        <dbReference type="EMBL" id="KAF1976690.1"/>
    </source>
</evidence>
<sequence length="135" mass="15021">MPPTLPTPLLPATSPSPTLISSPTHPRSDDLSAALAANAAYNPTKIFLAVFGIIALLMFLITIGWSIWSRRQQKKTRKEQVAKDAAMAELFGDERQASIVREKSSRRGSVKDGGEVEEEDKRITRWSFTGYFRND</sequence>